<dbReference type="Pfam" id="PF02050">
    <property type="entry name" value="FliJ"/>
    <property type="match status" value="1"/>
</dbReference>
<keyword evidence="11" id="KW-0969">Cilium</keyword>
<keyword evidence="11" id="KW-0282">Flagellum</keyword>
<evidence type="ECO:0000256" key="9">
    <source>
        <dbReference type="ARBA" id="ARBA00023136"/>
    </source>
</evidence>
<proteinExistence type="inferred from homology"/>
<dbReference type="GO" id="GO:0044781">
    <property type="term" value="P:bacterial-type flagellum organization"/>
    <property type="evidence" value="ECO:0007669"/>
    <property type="project" value="UniProtKB-KW"/>
</dbReference>
<protein>
    <recommendedName>
        <fullName evidence="3">Flagellar FliJ protein</fullName>
    </recommendedName>
</protein>
<keyword evidence="8" id="KW-0653">Protein transport</keyword>
<keyword evidence="4" id="KW-0813">Transport</keyword>
<dbReference type="EMBL" id="CP113406">
    <property type="protein sequence ID" value="WAI19029.1"/>
    <property type="molecule type" value="Genomic_DNA"/>
</dbReference>
<sequence>MKCKNVTFSILEKIEKVKLKKETIKIKNLYEKRIQDIQQLELLNNYKKEYIKKIHTKIILGVPITKWKNYNDFISILQIIIRDNKNIIEKNQKIIEENLKNWRKNQNKVKVWQYLNIKNKNKILRIKKIQEQILNDHYFQLKFLKKG</sequence>
<evidence type="ECO:0000256" key="6">
    <source>
        <dbReference type="ARBA" id="ARBA00022500"/>
    </source>
</evidence>
<keyword evidence="7" id="KW-1005">Bacterial flagellum biogenesis</keyword>
<dbReference type="InterPro" id="IPR012823">
    <property type="entry name" value="Flagell_FliJ"/>
</dbReference>
<dbReference type="InterPro" id="IPR053716">
    <property type="entry name" value="Flag_assembly_chemotaxis_eff"/>
</dbReference>
<organism evidence="11 12">
    <name type="scientific">Buchnera aphidicola</name>
    <name type="common">Brevicoryne brassicae</name>
    <dbReference type="NCBI Taxonomy" id="911343"/>
    <lineage>
        <taxon>Bacteria</taxon>
        <taxon>Pseudomonadati</taxon>
        <taxon>Pseudomonadota</taxon>
        <taxon>Gammaproteobacteria</taxon>
        <taxon>Enterobacterales</taxon>
        <taxon>Erwiniaceae</taxon>
        <taxon>Buchnera</taxon>
    </lineage>
</organism>
<keyword evidence="5" id="KW-1003">Cell membrane</keyword>
<dbReference type="GO" id="GO:0071973">
    <property type="term" value="P:bacterial-type flagellum-dependent cell motility"/>
    <property type="evidence" value="ECO:0007669"/>
    <property type="project" value="InterPro"/>
</dbReference>
<keyword evidence="6" id="KW-0145">Chemotaxis</keyword>
<dbReference type="PANTHER" id="PTHR38786">
    <property type="entry name" value="FLAGELLAR FLIJ PROTEIN"/>
    <property type="match status" value="1"/>
</dbReference>
<evidence type="ECO:0000256" key="10">
    <source>
        <dbReference type="ARBA" id="ARBA00023225"/>
    </source>
</evidence>
<evidence type="ECO:0000313" key="12">
    <source>
        <dbReference type="Proteomes" id="UP001163440"/>
    </source>
</evidence>
<comment type="subcellular location">
    <subcellularLocation>
        <location evidence="1">Cell membrane</location>
        <topology evidence="1">Peripheral membrane protein</topology>
        <orientation evidence="1">Cytoplasmic side</orientation>
    </subcellularLocation>
</comment>
<evidence type="ECO:0000313" key="11">
    <source>
        <dbReference type="EMBL" id="WAI19029.1"/>
    </source>
</evidence>
<dbReference type="GO" id="GO:0009288">
    <property type="term" value="C:bacterial-type flagellum"/>
    <property type="evidence" value="ECO:0007669"/>
    <property type="project" value="InterPro"/>
</dbReference>
<keyword evidence="9" id="KW-0472">Membrane</keyword>
<dbReference type="GO" id="GO:0006935">
    <property type="term" value="P:chemotaxis"/>
    <property type="evidence" value="ECO:0007669"/>
    <property type="project" value="UniProtKB-KW"/>
</dbReference>
<evidence type="ECO:0000256" key="1">
    <source>
        <dbReference type="ARBA" id="ARBA00004413"/>
    </source>
</evidence>
<keyword evidence="10" id="KW-1006">Bacterial flagellum protein export</keyword>
<comment type="similarity">
    <text evidence="2">Belongs to the FliJ family.</text>
</comment>
<keyword evidence="11" id="KW-0966">Cell projection</keyword>
<evidence type="ECO:0000256" key="7">
    <source>
        <dbReference type="ARBA" id="ARBA00022795"/>
    </source>
</evidence>
<evidence type="ECO:0000256" key="8">
    <source>
        <dbReference type="ARBA" id="ARBA00022927"/>
    </source>
</evidence>
<dbReference type="PANTHER" id="PTHR38786:SF1">
    <property type="entry name" value="FLAGELLAR FLIJ PROTEIN"/>
    <property type="match status" value="1"/>
</dbReference>
<gene>
    <name evidence="11" type="ORF">OW720_00390</name>
</gene>
<name>A0AAJ5PUF0_9GAMM</name>
<dbReference type="GO" id="GO:0015031">
    <property type="term" value="P:protein transport"/>
    <property type="evidence" value="ECO:0007669"/>
    <property type="project" value="UniProtKB-KW"/>
</dbReference>
<dbReference type="Proteomes" id="UP001163440">
    <property type="component" value="Chromosome"/>
</dbReference>
<evidence type="ECO:0000256" key="2">
    <source>
        <dbReference type="ARBA" id="ARBA00010004"/>
    </source>
</evidence>
<evidence type="ECO:0000256" key="4">
    <source>
        <dbReference type="ARBA" id="ARBA00022448"/>
    </source>
</evidence>
<evidence type="ECO:0000256" key="3">
    <source>
        <dbReference type="ARBA" id="ARBA00020392"/>
    </source>
</evidence>
<dbReference type="InterPro" id="IPR052570">
    <property type="entry name" value="FliJ"/>
</dbReference>
<accession>A0AAJ5PUF0</accession>
<dbReference type="GO" id="GO:0005886">
    <property type="term" value="C:plasma membrane"/>
    <property type="evidence" value="ECO:0007669"/>
    <property type="project" value="UniProtKB-SubCell"/>
</dbReference>
<dbReference type="RefSeq" id="WP_158365486.1">
    <property type="nucleotide sequence ID" value="NZ_CP034882.1"/>
</dbReference>
<dbReference type="AlphaFoldDB" id="A0AAJ5PUF0"/>
<reference evidence="11" key="1">
    <citation type="submission" date="2022-11" db="EMBL/GenBank/DDBJ databases">
        <title>The whole genome sequencing of pests is an important tool to study the evolution of the plant-insect interaction and insecticide resistance.</title>
        <authorList>
            <person name="Kananovich Y."/>
        </authorList>
    </citation>
    <scope>NUCLEOTIDE SEQUENCE</scope>
    <source>
        <strain evidence="11">BSU_Bre_2018</strain>
    </source>
</reference>
<evidence type="ECO:0000256" key="5">
    <source>
        <dbReference type="ARBA" id="ARBA00022475"/>
    </source>
</evidence>
<dbReference type="Gene3D" id="1.10.287.1700">
    <property type="match status" value="1"/>
</dbReference>